<dbReference type="AlphaFoldDB" id="A0AAE3FH08"/>
<name>A0AAE3FH08_9BACT</name>
<protein>
    <submittedName>
        <fullName evidence="1">Uncharacterized protein</fullName>
    </submittedName>
</protein>
<dbReference type="SUPFAM" id="SSF88659">
    <property type="entry name" value="Sigma3 and sigma4 domains of RNA polymerase sigma factors"/>
    <property type="match status" value="1"/>
</dbReference>
<sequence length="141" mass="16027">MNEKRQKAAEFLREYAILCRSEDVINEQMCAIDRAVQSASDGDVPDDRFNDQIGQREELRLRLAVVKMRREMISGMVDRLPPRQRIVIGRFFITGGSGHAADDIMEWLAIEKSQVYRIKDAALDSIYRMMTDGSAGAAMVE</sequence>
<reference evidence="1 2" key="1">
    <citation type="submission" date="2022-03" db="EMBL/GenBank/DDBJ databases">
        <title>Metagenome-assembled genomes from swine fecal metagenomes.</title>
        <authorList>
            <person name="Holman D.B."/>
            <person name="Kommadath A."/>
        </authorList>
    </citation>
    <scope>NUCLEOTIDE SEQUENCE [LARGE SCALE GENOMIC DNA]</scope>
    <source>
        <strain evidence="1">SUG147</strain>
    </source>
</reference>
<evidence type="ECO:0000313" key="1">
    <source>
        <dbReference type="EMBL" id="MCI5755832.1"/>
    </source>
</evidence>
<dbReference type="Proteomes" id="UP001139365">
    <property type="component" value="Unassembled WGS sequence"/>
</dbReference>
<proteinExistence type="predicted"/>
<accession>A0AAE3FH08</accession>
<organism evidence="1 2">
    <name type="scientific">Candidatus Colimorpha enterica</name>
    <dbReference type="NCBI Taxonomy" id="3083063"/>
    <lineage>
        <taxon>Bacteria</taxon>
        <taxon>Pseudomonadati</taxon>
        <taxon>Bacteroidota</taxon>
        <taxon>Bacteroidia</taxon>
        <taxon>Bacteroidales</taxon>
        <taxon>Candidatus Colimorpha</taxon>
    </lineage>
</organism>
<dbReference type="EMBL" id="JALEMU010000095">
    <property type="protein sequence ID" value="MCI5755832.1"/>
    <property type="molecule type" value="Genomic_DNA"/>
</dbReference>
<dbReference type="Gene3D" id="1.20.140.160">
    <property type="match status" value="1"/>
</dbReference>
<dbReference type="InterPro" id="IPR013324">
    <property type="entry name" value="RNA_pol_sigma_r3/r4-like"/>
</dbReference>
<comment type="caution">
    <text evidence="1">The sequence shown here is derived from an EMBL/GenBank/DDBJ whole genome shotgun (WGS) entry which is preliminary data.</text>
</comment>
<evidence type="ECO:0000313" key="2">
    <source>
        <dbReference type="Proteomes" id="UP001139365"/>
    </source>
</evidence>
<gene>
    <name evidence="1" type="ORF">MR241_06005</name>
</gene>